<dbReference type="PANTHER" id="PTHR41983:SF2">
    <property type="entry name" value="SHORT-CHAIN FATTY ACID TRANSPORTER-RELATED"/>
    <property type="match status" value="1"/>
</dbReference>
<organism evidence="2 3">
    <name type="scientific">Tenacibaculum holothuriorum</name>
    <dbReference type="NCBI Taxonomy" id="1635173"/>
    <lineage>
        <taxon>Bacteria</taxon>
        <taxon>Pseudomonadati</taxon>
        <taxon>Bacteroidota</taxon>
        <taxon>Flavobacteriia</taxon>
        <taxon>Flavobacteriales</taxon>
        <taxon>Flavobacteriaceae</taxon>
        <taxon>Tenacibaculum</taxon>
    </lineage>
</organism>
<accession>A0A1Y2P9W0</accession>
<feature type="transmembrane region" description="Helical" evidence="1">
    <location>
        <begin position="19"/>
        <end position="37"/>
    </location>
</feature>
<dbReference type="GO" id="GO:0005886">
    <property type="term" value="C:plasma membrane"/>
    <property type="evidence" value="ECO:0007669"/>
    <property type="project" value="TreeGrafter"/>
</dbReference>
<dbReference type="PANTHER" id="PTHR41983">
    <property type="entry name" value="SHORT-CHAIN FATTY ACID TRANSPORTER-RELATED"/>
    <property type="match status" value="1"/>
</dbReference>
<dbReference type="STRING" id="1635173.WH52_12240"/>
<evidence type="ECO:0000256" key="1">
    <source>
        <dbReference type="SAM" id="Phobius"/>
    </source>
</evidence>
<dbReference type="Pfam" id="PF02667">
    <property type="entry name" value="SCFA_trans"/>
    <property type="match status" value="1"/>
</dbReference>
<keyword evidence="1" id="KW-0472">Membrane</keyword>
<dbReference type="Proteomes" id="UP000194221">
    <property type="component" value="Unassembled WGS sequence"/>
</dbReference>
<feature type="transmembrane region" description="Helical" evidence="1">
    <location>
        <begin position="437"/>
        <end position="458"/>
    </location>
</feature>
<sequence length="459" mass="50402">MKITQVIENVFKKYLPSPFTIAILLTFITILLALVFTKPVDVSIGNYSLEVLRFWENGIWSNGLLVFAYQMMLILVLGHVLVLSKPVSSLILRVTKYCTNTANSAVIVSVTTMLVSFFNWGLGLIFGALLARKVGEHAQRENIKLNYPIIGAAGYVGLMVWHGGISGSAPIKINEEGHIKSIMSSVSSEETLAKIPSLIDYSQTVFSWWNLLIFVLVLLTVSVTFYFLGRKAKPTNLNLPEYIMEDKEKSTTQAEKLDNSKVLSIIFGVLILVAFFYQYSDDVLALKITPNLINFFMFGLGILLHGSFKKFTNAVGESISDVSGILIQFPLYFGIMGIMKSAGMVTLISDFFVSVSTATTLPIFTFFSAGLVNIFVPSGGGQWVVQGPIVVESALQLGVPLPKAIMALAYGDQITNMLQPFWALPLLGITKLKAKEILPYTLIAMVVGSAVYLLGLLVF</sequence>
<dbReference type="InParanoid" id="A0A1Y2P9W0"/>
<feature type="transmembrane region" description="Helical" evidence="1">
    <location>
        <begin position="262"/>
        <end position="280"/>
    </location>
</feature>
<feature type="transmembrane region" description="Helical" evidence="1">
    <location>
        <begin position="351"/>
        <end position="376"/>
    </location>
</feature>
<name>A0A1Y2P9W0_9FLAO</name>
<feature type="transmembrane region" description="Helical" evidence="1">
    <location>
        <begin position="58"/>
        <end position="82"/>
    </location>
</feature>
<evidence type="ECO:0000313" key="3">
    <source>
        <dbReference type="Proteomes" id="UP000194221"/>
    </source>
</evidence>
<feature type="transmembrane region" description="Helical" evidence="1">
    <location>
        <begin position="206"/>
        <end position="228"/>
    </location>
</feature>
<dbReference type="InterPro" id="IPR006160">
    <property type="entry name" value="SCFA_transpt_AtoE"/>
</dbReference>
<dbReference type="OrthoDB" id="9342495at2"/>
<feature type="transmembrane region" description="Helical" evidence="1">
    <location>
        <begin position="292"/>
        <end position="308"/>
    </location>
</feature>
<feature type="transmembrane region" description="Helical" evidence="1">
    <location>
        <begin position="320"/>
        <end position="339"/>
    </location>
</feature>
<reference evidence="2 3" key="1">
    <citation type="submission" date="2015-03" db="EMBL/GenBank/DDBJ databases">
        <title>Genome sequence of Tenacibaculum sp. S2-2, isolated from intestinal microbiota of sea cucumber, Apostichopus japonicas.</title>
        <authorList>
            <person name="Shao Z."/>
            <person name="Wang L."/>
            <person name="Li X."/>
        </authorList>
    </citation>
    <scope>NUCLEOTIDE SEQUENCE [LARGE SCALE GENOMIC DNA]</scope>
    <source>
        <strain evidence="2 3">S2-2</strain>
    </source>
</reference>
<proteinExistence type="predicted"/>
<dbReference type="RefSeq" id="WP_086031252.1">
    <property type="nucleotide sequence ID" value="NZ_LAPZ01000013.1"/>
</dbReference>
<keyword evidence="1" id="KW-1133">Transmembrane helix</keyword>
<comment type="caution">
    <text evidence="2">The sequence shown here is derived from an EMBL/GenBank/DDBJ whole genome shotgun (WGS) entry which is preliminary data.</text>
</comment>
<dbReference type="AlphaFoldDB" id="A0A1Y2P9W0"/>
<keyword evidence="3" id="KW-1185">Reference proteome</keyword>
<feature type="transmembrane region" description="Helical" evidence="1">
    <location>
        <begin position="143"/>
        <end position="161"/>
    </location>
</feature>
<dbReference type="EMBL" id="LAPZ01000013">
    <property type="protein sequence ID" value="OSY87226.1"/>
    <property type="molecule type" value="Genomic_DNA"/>
</dbReference>
<protein>
    <submittedName>
        <fullName evidence="2">Short-chain fatty acid transporter</fullName>
    </submittedName>
</protein>
<evidence type="ECO:0000313" key="2">
    <source>
        <dbReference type="EMBL" id="OSY87226.1"/>
    </source>
</evidence>
<gene>
    <name evidence="2" type="ORF">WH52_12240</name>
</gene>
<feature type="transmembrane region" description="Helical" evidence="1">
    <location>
        <begin position="102"/>
        <end position="131"/>
    </location>
</feature>
<keyword evidence="1" id="KW-0812">Transmembrane</keyword>